<dbReference type="KEGG" id="fri:FraEuI1c_2663"/>
<dbReference type="GO" id="GO:0016627">
    <property type="term" value="F:oxidoreductase activity, acting on the CH-CH group of donors"/>
    <property type="evidence" value="ECO:0007669"/>
    <property type="project" value="TreeGrafter"/>
</dbReference>
<dbReference type="PANTHER" id="PTHR35176:SF6">
    <property type="entry name" value="HEME OXYGENASE HI_0854-RELATED"/>
    <property type="match status" value="1"/>
</dbReference>
<dbReference type="STRING" id="298654.FraEuI1c_2663"/>
<dbReference type="Proteomes" id="UP000002484">
    <property type="component" value="Chromosome"/>
</dbReference>
<dbReference type="Gene3D" id="2.30.110.10">
    <property type="entry name" value="Electron Transport, Fmn-binding Protein, Chain A"/>
    <property type="match status" value="1"/>
</dbReference>
<name>E3J598_PSEI1</name>
<dbReference type="AlphaFoldDB" id="E3J598"/>
<dbReference type="InParanoid" id="E3J598"/>
<accession>E3J598</accession>
<dbReference type="GO" id="GO:0070967">
    <property type="term" value="F:coenzyme F420 binding"/>
    <property type="evidence" value="ECO:0007669"/>
    <property type="project" value="TreeGrafter"/>
</dbReference>
<dbReference type="InterPro" id="IPR012349">
    <property type="entry name" value="Split_barrel_FMN-bd"/>
</dbReference>
<keyword evidence="1" id="KW-0560">Oxidoreductase</keyword>
<dbReference type="RefSeq" id="WP_013423814.1">
    <property type="nucleotide sequence ID" value="NC_014666.1"/>
</dbReference>
<protein>
    <submittedName>
        <fullName evidence="3">Pyridoxamine 5'-phosphate oxidase-related FMN-binding protein</fullName>
    </submittedName>
</protein>
<keyword evidence="4" id="KW-1185">Reference proteome</keyword>
<dbReference type="PANTHER" id="PTHR35176">
    <property type="entry name" value="HEME OXYGENASE HI_0854-RELATED"/>
    <property type="match status" value="1"/>
</dbReference>
<dbReference type="EMBL" id="CP002299">
    <property type="protein sequence ID" value="ADP80696.1"/>
    <property type="molecule type" value="Genomic_DNA"/>
</dbReference>
<evidence type="ECO:0000259" key="2">
    <source>
        <dbReference type="Pfam" id="PF01243"/>
    </source>
</evidence>
<evidence type="ECO:0000313" key="3">
    <source>
        <dbReference type="EMBL" id="ADP80696.1"/>
    </source>
</evidence>
<evidence type="ECO:0000256" key="1">
    <source>
        <dbReference type="ARBA" id="ARBA00023002"/>
    </source>
</evidence>
<reference evidence="3 4" key="1">
    <citation type="submission" date="2010-10" db="EMBL/GenBank/DDBJ databases">
        <title>Complete sequence of Frankia sp. EuI1c.</title>
        <authorList>
            <consortium name="US DOE Joint Genome Institute"/>
            <person name="Lucas S."/>
            <person name="Copeland A."/>
            <person name="Lapidus A."/>
            <person name="Cheng J.-F."/>
            <person name="Bruce D."/>
            <person name="Goodwin L."/>
            <person name="Pitluck S."/>
            <person name="Chertkov O."/>
            <person name="Detter J.C."/>
            <person name="Han C."/>
            <person name="Tapia R."/>
            <person name="Land M."/>
            <person name="Hauser L."/>
            <person name="Jeffries C."/>
            <person name="Kyrpides N."/>
            <person name="Ivanova N."/>
            <person name="Mikhailova N."/>
            <person name="Beauchemin N."/>
            <person name="Sen A."/>
            <person name="Sur S.A."/>
            <person name="Gtari M."/>
            <person name="Wall L."/>
            <person name="Tisa L."/>
            <person name="Woyke T."/>
        </authorList>
    </citation>
    <scope>NUCLEOTIDE SEQUENCE [LARGE SCALE GENOMIC DNA]</scope>
    <source>
        <strain evidence="4">DSM 45817 / CECT 9037 / EuI1c</strain>
    </source>
</reference>
<organism evidence="3 4">
    <name type="scientific">Pseudofrankia inefficax (strain DSM 45817 / CECT 9037 / DDB 130130 / EuI1c)</name>
    <name type="common">Frankia inefficax</name>
    <dbReference type="NCBI Taxonomy" id="298654"/>
    <lineage>
        <taxon>Bacteria</taxon>
        <taxon>Bacillati</taxon>
        <taxon>Actinomycetota</taxon>
        <taxon>Actinomycetes</taxon>
        <taxon>Frankiales</taxon>
        <taxon>Frankiaceae</taxon>
        <taxon>Pseudofrankia</taxon>
    </lineage>
</organism>
<feature type="domain" description="Pyridoxamine 5'-phosphate oxidase N-terminal" evidence="2">
    <location>
        <begin position="3"/>
        <end position="102"/>
    </location>
</feature>
<dbReference type="GO" id="GO:0005829">
    <property type="term" value="C:cytosol"/>
    <property type="evidence" value="ECO:0007669"/>
    <property type="project" value="TreeGrafter"/>
</dbReference>
<dbReference type="eggNOG" id="COG3467">
    <property type="taxonomic scope" value="Bacteria"/>
</dbReference>
<dbReference type="Pfam" id="PF01243">
    <property type="entry name" value="PNPOx_N"/>
    <property type="match status" value="1"/>
</dbReference>
<gene>
    <name evidence="3" type="ordered locus">FraEuI1c_2663</name>
</gene>
<sequence>MTFTDAEQRFLARQPRGHLSTIGPDGVPQVKPLGFTVNAELGTIDIAGFAMASSAKYRNVRANPLVAFVVDEVTEQTMEGAHFLEIRGVAETVTRPAGDGHLAPEIIRIHPRRVVAYNVDPDRPGLHTRDVAAEESAAARA</sequence>
<dbReference type="HOGENOM" id="CLU_125990_1_0_11"/>
<dbReference type="SUPFAM" id="SSF50475">
    <property type="entry name" value="FMN-binding split barrel"/>
    <property type="match status" value="1"/>
</dbReference>
<dbReference type="InterPro" id="IPR052019">
    <property type="entry name" value="F420H2_bilvrd_red/Heme_oxyg"/>
</dbReference>
<dbReference type="InterPro" id="IPR011576">
    <property type="entry name" value="Pyridox_Oxase_N"/>
</dbReference>
<proteinExistence type="predicted"/>
<evidence type="ECO:0000313" key="4">
    <source>
        <dbReference type="Proteomes" id="UP000002484"/>
    </source>
</evidence>
<dbReference type="NCBIfam" id="TIGR04023">
    <property type="entry name" value="PPOX_MSMEG_5819"/>
    <property type="match status" value="1"/>
</dbReference>
<dbReference type="InterPro" id="IPR024031">
    <property type="entry name" value="MSMEG_5819/OxyR"/>
</dbReference>
<dbReference type="OrthoDB" id="3693562at2"/>